<evidence type="ECO:0000259" key="2">
    <source>
        <dbReference type="Pfam" id="PF13439"/>
    </source>
</evidence>
<dbReference type="Pfam" id="PF00534">
    <property type="entry name" value="Glycos_transf_1"/>
    <property type="match status" value="1"/>
</dbReference>
<keyword evidence="4" id="KW-1185">Reference proteome</keyword>
<protein>
    <recommendedName>
        <fullName evidence="5">Glycosyltransferase family 1 protein</fullName>
    </recommendedName>
</protein>
<accession>A0A2T8HJK7</accession>
<evidence type="ECO:0000313" key="3">
    <source>
        <dbReference type="EMBL" id="PVH25585.1"/>
    </source>
</evidence>
<dbReference type="OrthoDB" id="9801609at2"/>
<dbReference type="Proteomes" id="UP000245627">
    <property type="component" value="Unassembled WGS sequence"/>
</dbReference>
<dbReference type="GO" id="GO:0016757">
    <property type="term" value="F:glycosyltransferase activity"/>
    <property type="evidence" value="ECO:0007669"/>
    <property type="project" value="InterPro"/>
</dbReference>
<dbReference type="CDD" id="cd03801">
    <property type="entry name" value="GT4_PimA-like"/>
    <property type="match status" value="1"/>
</dbReference>
<dbReference type="EMBL" id="QDKG01000002">
    <property type="protein sequence ID" value="PVH25585.1"/>
    <property type="molecule type" value="Genomic_DNA"/>
</dbReference>
<dbReference type="InterPro" id="IPR001296">
    <property type="entry name" value="Glyco_trans_1"/>
</dbReference>
<organism evidence="3 4">
    <name type="scientific">Sphingobacterium corticibacter</name>
    <dbReference type="NCBI Taxonomy" id="2171749"/>
    <lineage>
        <taxon>Bacteria</taxon>
        <taxon>Pseudomonadati</taxon>
        <taxon>Bacteroidota</taxon>
        <taxon>Sphingobacteriia</taxon>
        <taxon>Sphingobacteriales</taxon>
        <taxon>Sphingobacteriaceae</taxon>
        <taxon>Sphingobacterium</taxon>
    </lineage>
</organism>
<feature type="domain" description="Glycosyltransferase subfamily 4-like N-terminal" evidence="2">
    <location>
        <begin position="15"/>
        <end position="172"/>
    </location>
</feature>
<dbReference type="Pfam" id="PF13439">
    <property type="entry name" value="Glyco_transf_4"/>
    <property type="match status" value="1"/>
</dbReference>
<name>A0A2T8HJK7_9SPHI</name>
<sequence length="369" mass="42089">MPKMKIIHVVHDFLFGGIESYLYYLVQAQSANPNLEVAILCCQEERKVANPRMKTLGVKIYYEAIKPFEWRLSKYRRIQQIVNNYDLAQLHIYKPLLLEALSRSKTPVIFTVHTAGTVRREQSKYAKLKVKFQVSQLNRCCLGVVNNSKYSQDYWLEKGVRKKNNEVIYNGVLFKENFDRSLPFATFPQLKLAKFIVGTSSRFIGWKRVDYLIQAFSKFLEKGGDGTLLLVGDGDERASLENLSAELKISDSVIFAGFQTEVTAYQSVMNVCVFPSVSEPFGLVAIECMHLGKPVLVMRDGGGLQELVEQVEPKFVVENVDALADKLLTLSNANAEDSQVAEQRTTFAEKFNIYQIESSYYSYYQSLHE</sequence>
<dbReference type="SUPFAM" id="SSF53756">
    <property type="entry name" value="UDP-Glycosyltransferase/glycogen phosphorylase"/>
    <property type="match status" value="1"/>
</dbReference>
<feature type="domain" description="Glycosyl transferase family 1" evidence="1">
    <location>
        <begin position="193"/>
        <end position="339"/>
    </location>
</feature>
<evidence type="ECO:0000313" key="4">
    <source>
        <dbReference type="Proteomes" id="UP000245627"/>
    </source>
</evidence>
<dbReference type="PANTHER" id="PTHR12526:SF627">
    <property type="entry name" value="D-RHAMNOSYLTRANSFERASE WBPZ"/>
    <property type="match status" value="1"/>
</dbReference>
<proteinExistence type="predicted"/>
<reference evidence="3 4" key="1">
    <citation type="submission" date="2018-04" db="EMBL/GenBank/DDBJ databases">
        <title>Sphingobacterium cortibacter sp. nov.</title>
        <authorList>
            <person name="Li Y."/>
        </authorList>
    </citation>
    <scope>NUCLEOTIDE SEQUENCE [LARGE SCALE GENOMIC DNA]</scope>
    <source>
        <strain evidence="3 4">2c-3</strain>
    </source>
</reference>
<dbReference type="PANTHER" id="PTHR12526">
    <property type="entry name" value="GLYCOSYLTRANSFERASE"/>
    <property type="match status" value="1"/>
</dbReference>
<dbReference type="Gene3D" id="3.40.50.2000">
    <property type="entry name" value="Glycogen Phosphorylase B"/>
    <property type="match status" value="2"/>
</dbReference>
<gene>
    <name evidence="3" type="ORF">DC487_06485</name>
</gene>
<comment type="caution">
    <text evidence="3">The sequence shown here is derived from an EMBL/GenBank/DDBJ whole genome shotgun (WGS) entry which is preliminary data.</text>
</comment>
<dbReference type="InterPro" id="IPR028098">
    <property type="entry name" value="Glyco_trans_4-like_N"/>
</dbReference>
<evidence type="ECO:0000259" key="1">
    <source>
        <dbReference type="Pfam" id="PF00534"/>
    </source>
</evidence>
<dbReference type="AlphaFoldDB" id="A0A2T8HJK7"/>
<evidence type="ECO:0008006" key="5">
    <source>
        <dbReference type="Google" id="ProtNLM"/>
    </source>
</evidence>